<sequence>MPYIELVGGILSLPIKVYLRANGFSNLYWGWGAEDDDMYERLTANGIPVTRPDPKVSMFKMLRHPQSPSFPLRLRSQILALGEARYRLDGLNSLNYTLVDQHVKFYPRFDENVANVSTWSNRTTVQHWLVHLKIDVGQAPSWLRLSNL</sequence>
<evidence type="ECO:0000256" key="1">
    <source>
        <dbReference type="ARBA" id="ARBA00022679"/>
    </source>
</evidence>
<protein>
    <submittedName>
        <fullName evidence="3">Beta-1 4-N-acetylgalactosaminyltransferase bre-4</fullName>
    </submittedName>
</protein>
<accession>A0A8E0RXU2</accession>
<dbReference type="GO" id="GO:0005794">
    <property type="term" value="C:Golgi apparatus"/>
    <property type="evidence" value="ECO:0007669"/>
    <property type="project" value="TreeGrafter"/>
</dbReference>
<dbReference type="Gene3D" id="3.90.550.10">
    <property type="entry name" value="Spore Coat Polysaccharide Biosynthesis Protein SpsA, Chain A"/>
    <property type="match status" value="1"/>
</dbReference>
<gene>
    <name evidence="3" type="ORF">FBUS_07858</name>
</gene>
<evidence type="ECO:0000259" key="2">
    <source>
        <dbReference type="Pfam" id="PF02709"/>
    </source>
</evidence>
<keyword evidence="4" id="KW-1185">Reference proteome</keyword>
<reference evidence="3" key="1">
    <citation type="submission" date="2019-05" db="EMBL/GenBank/DDBJ databases">
        <title>Annotation for the trematode Fasciolopsis buski.</title>
        <authorList>
            <person name="Choi Y.-J."/>
        </authorList>
    </citation>
    <scope>NUCLEOTIDE SEQUENCE</scope>
    <source>
        <strain evidence="3">HT</strain>
        <tissue evidence="3">Whole worm</tissue>
    </source>
</reference>
<dbReference type="OrthoDB" id="10016069at2759"/>
<name>A0A8E0RXU2_9TREM</name>
<dbReference type="SUPFAM" id="SSF53448">
    <property type="entry name" value="Nucleotide-diphospho-sugar transferases"/>
    <property type="match status" value="1"/>
</dbReference>
<dbReference type="EMBL" id="LUCM01003424">
    <property type="protein sequence ID" value="KAA0195834.1"/>
    <property type="molecule type" value="Genomic_DNA"/>
</dbReference>
<dbReference type="InterPro" id="IPR027791">
    <property type="entry name" value="Galactosyl_T_C"/>
</dbReference>
<feature type="domain" description="Galactosyltransferase C-terminal" evidence="2">
    <location>
        <begin position="2"/>
        <end position="64"/>
    </location>
</feature>
<dbReference type="PANTHER" id="PTHR19300">
    <property type="entry name" value="BETA-1,4-GALACTOSYLTRANSFERASE"/>
    <property type="match status" value="1"/>
</dbReference>
<dbReference type="AlphaFoldDB" id="A0A8E0RXU2"/>
<dbReference type="PANTHER" id="PTHR19300:SF57">
    <property type="entry name" value="BETA-1,4-N-ACETYLGALACTOSAMINYLTRANSFERASE"/>
    <property type="match status" value="1"/>
</dbReference>
<proteinExistence type="predicted"/>
<evidence type="ECO:0000313" key="3">
    <source>
        <dbReference type="EMBL" id="KAA0195834.1"/>
    </source>
</evidence>
<evidence type="ECO:0000313" key="4">
    <source>
        <dbReference type="Proteomes" id="UP000728185"/>
    </source>
</evidence>
<comment type="caution">
    <text evidence="3">The sequence shown here is derived from an EMBL/GenBank/DDBJ whole genome shotgun (WGS) entry which is preliminary data.</text>
</comment>
<organism evidence="3 4">
    <name type="scientific">Fasciolopsis buskii</name>
    <dbReference type="NCBI Taxonomy" id="27845"/>
    <lineage>
        <taxon>Eukaryota</taxon>
        <taxon>Metazoa</taxon>
        <taxon>Spiralia</taxon>
        <taxon>Lophotrochozoa</taxon>
        <taxon>Platyhelminthes</taxon>
        <taxon>Trematoda</taxon>
        <taxon>Digenea</taxon>
        <taxon>Plagiorchiida</taxon>
        <taxon>Echinostomata</taxon>
        <taxon>Echinostomatoidea</taxon>
        <taxon>Fasciolidae</taxon>
        <taxon>Fasciolopsis</taxon>
    </lineage>
</organism>
<keyword evidence="1" id="KW-0808">Transferase</keyword>
<dbReference type="PRINTS" id="PR02050">
    <property type="entry name" value="B14GALTRFASE"/>
</dbReference>
<dbReference type="Pfam" id="PF02709">
    <property type="entry name" value="Glyco_transf_7C"/>
    <property type="match status" value="1"/>
</dbReference>
<dbReference type="InterPro" id="IPR029044">
    <property type="entry name" value="Nucleotide-diphossugar_trans"/>
</dbReference>
<dbReference type="GO" id="GO:0008378">
    <property type="term" value="F:galactosyltransferase activity"/>
    <property type="evidence" value="ECO:0007669"/>
    <property type="project" value="TreeGrafter"/>
</dbReference>
<dbReference type="Proteomes" id="UP000728185">
    <property type="component" value="Unassembled WGS sequence"/>
</dbReference>
<dbReference type="GO" id="GO:0005975">
    <property type="term" value="P:carbohydrate metabolic process"/>
    <property type="evidence" value="ECO:0007669"/>
    <property type="project" value="InterPro"/>
</dbReference>
<dbReference type="InterPro" id="IPR003859">
    <property type="entry name" value="Galactosyl_T"/>
</dbReference>